<evidence type="ECO:0000256" key="11">
    <source>
        <dbReference type="SAM" id="MobiDB-lite"/>
    </source>
</evidence>
<evidence type="ECO:0000313" key="14">
    <source>
        <dbReference type="Proteomes" id="UP001214603"/>
    </source>
</evidence>
<evidence type="ECO:0000256" key="5">
    <source>
        <dbReference type="ARBA" id="ARBA00022737"/>
    </source>
</evidence>
<dbReference type="Proteomes" id="UP001214603">
    <property type="component" value="Chromosome 2"/>
</dbReference>
<feature type="region of interest" description="Disordered" evidence="11">
    <location>
        <begin position="394"/>
        <end position="416"/>
    </location>
</feature>
<sequence length="805" mass="87674">MDPCAAPIVLPQDPADASTRIFTIRVSWLSRLAAATRMTDASRTWHASLSTPLYVCHLPKQIVDTVQLRSADAEEEPAEKKAEAPATTPAPEARRGAGIPACSVCPGCAPFETLGDQRAHFRSLWHRYNLLLKQRAGSSALVTQAELDRQCAEIEEEEELEDTDTLTALLERLELHSAPVRDEPTPVQSRAQAVQEALRSPLVWFESRPDAPPGDRLEQTQLGVFRDVLAASPLAANDAASAVAALQALQAPPIECRPMKQGWTGKRLQGTKHVGRAMQMDVLDGTGLLPLLGHADLSDDEATDETTSDSDTATSEDDAEAVEAAAAERGPEPPLALPPLRLWTFIMMGGGHFAAAVVALNAYVPPLSERARSRGTKQQRGVVVLAHKTFHRYTTRRKQGGAQSAHDTSGRHAKSAGANLRRYGEAQLRNDIHKLLGRTGWRSLIERSEHVWVRCSMRAASGVLWHWASGTSPLDAPYHSHTLSHIPIATQRPTLGEIMRCFFELTRVKVAHLSPEQLAAQDDAQREAIAAALRADAAANAPPPPVPAPRRPAPKPDAAERKRRERWERLLAMVRKGKLDTLVHFLERHEADLLRADDWLGEVRDEGRIDAPLPPCARLVPATLLQAAAAADQPDIVQYLLERRADPTRPVPPVDEGEVPYRTAYDLCASKATRAVFRRAMAEHPDWCAWDSMGPGGARVPSALTSEMEEAQASKARTRRNAMREKMREREKADAPGEAPVPEPVEAPPAAAPAPAPASRATGPQRLGGGGAAPDATLSDAMRARIEREKRARAAEARMQALKKS</sequence>
<dbReference type="GO" id="GO:0036503">
    <property type="term" value="P:ERAD pathway"/>
    <property type="evidence" value="ECO:0007669"/>
    <property type="project" value="TreeGrafter"/>
</dbReference>
<evidence type="ECO:0000256" key="8">
    <source>
        <dbReference type="ARBA" id="ARBA00023043"/>
    </source>
</evidence>
<comment type="similarity">
    <text evidence="2 10">Belongs to the ANKZF1/VMS1 family.</text>
</comment>
<feature type="compositionally biased region" description="Basic and acidic residues" evidence="11">
    <location>
        <begin position="782"/>
        <end position="796"/>
    </location>
</feature>
<evidence type="ECO:0000256" key="6">
    <source>
        <dbReference type="ARBA" id="ARBA00022759"/>
    </source>
</evidence>
<evidence type="ECO:0000256" key="10">
    <source>
        <dbReference type="PROSITE-ProRule" id="PRU01389"/>
    </source>
</evidence>
<comment type="domain">
    <text evidence="10">The VLRF1 domain mediates binding to the 60S ribosomal subunit.</text>
</comment>
<dbReference type="InterPro" id="IPR036770">
    <property type="entry name" value="Ankyrin_rpt-contain_sf"/>
</dbReference>
<dbReference type="InterPro" id="IPR041175">
    <property type="entry name" value="VLRF1/Vms1"/>
</dbReference>
<feature type="region of interest" description="Disordered" evidence="11">
    <location>
        <begin position="536"/>
        <end position="562"/>
    </location>
</feature>
<dbReference type="PROSITE" id="PS52044">
    <property type="entry name" value="VLRF1"/>
    <property type="match status" value="1"/>
</dbReference>
<dbReference type="GO" id="GO:0005737">
    <property type="term" value="C:cytoplasm"/>
    <property type="evidence" value="ECO:0007669"/>
    <property type="project" value="UniProtKB-SubCell"/>
</dbReference>
<feature type="compositionally biased region" description="Acidic residues" evidence="11">
    <location>
        <begin position="298"/>
        <end position="321"/>
    </location>
</feature>
<feature type="compositionally biased region" description="Pro residues" evidence="11">
    <location>
        <begin position="541"/>
        <end position="551"/>
    </location>
</feature>
<keyword evidence="4 10" id="KW-0540">Nuclease</keyword>
<feature type="compositionally biased region" description="Basic and acidic residues" evidence="11">
    <location>
        <begin position="722"/>
        <end position="735"/>
    </location>
</feature>
<feature type="region of interest" description="Disordered" evidence="11">
    <location>
        <begin position="706"/>
        <end position="805"/>
    </location>
</feature>
<evidence type="ECO:0000256" key="7">
    <source>
        <dbReference type="ARBA" id="ARBA00022801"/>
    </source>
</evidence>
<evidence type="ECO:0000256" key="3">
    <source>
        <dbReference type="ARBA" id="ARBA00022490"/>
    </source>
</evidence>
<evidence type="ECO:0000256" key="1">
    <source>
        <dbReference type="ARBA" id="ARBA00004496"/>
    </source>
</evidence>
<dbReference type="EMBL" id="CP119935">
    <property type="protein sequence ID" value="WFD02919.1"/>
    <property type="molecule type" value="Genomic_DNA"/>
</dbReference>
<proteinExistence type="inferred from homology"/>
<gene>
    <name evidence="13" type="ORF">MOBT1_001607</name>
</gene>
<feature type="compositionally biased region" description="Pro residues" evidence="11">
    <location>
        <begin position="739"/>
        <end position="756"/>
    </location>
</feature>
<keyword evidence="14" id="KW-1185">Reference proteome</keyword>
<evidence type="ECO:0000256" key="9">
    <source>
        <dbReference type="ARBA" id="ARBA00023054"/>
    </source>
</evidence>
<evidence type="ECO:0000256" key="2">
    <source>
        <dbReference type="ARBA" id="ARBA00009262"/>
    </source>
</evidence>
<name>A0AAF0DZM2_9BASI</name>
<dbReference type="PANTHER" id="PTHR16036:SF2">
    <property type="entry name" value="TRNA ENDONUCLEASE ANKZF1"/>
    <property type="match status" value="1"/>
</dbReference>
<feature type="domain" description="VLRF1" evidence="12">
    <location>
        <begin position="339"/>
        <end position="508"/>
    </location>
</feature>
<dbReference type="GO" id="GO:0004519">
    <property type="term" value="F:endonuclease activity"/>
    <property type="evidence" value="ECO:0007669"/>
    <property type="project" value="UniProtKB-KW"/>
</dbReference>
<evidence type="ECO:0000259" key="12">
    <source>
        <dbReference type="PROSITE" id="PS52044"/>
    </source>
</evidence>
<feature type="region of interest" description="Disordered" evidence="11">
    <location>
        <begin position="298"/>
        <end position="333"/>
    </location>
</feature>
<dbReference type="Gene3D" id="1.25.40.20">
    <property type="entry name" value="Ankyrin repeat-containing domain"/>
    <property type="match status" value="1"/>
</dbReference>
<keyword evidence="3 10" id="KW-0963">Cytoplasm</keyword>
<keyword evidence="7 10" id="KW-0378">Hydrolase</keyword>
<accession>A0AAF0DZM2</accession>
<organism evidence="13 14">
    <name type="scientific">Malassezia obtusa</name>
    <dbReference type="NCBI Taxonomy" id="76774"/>
    <lineage>
        <taxon>Eukaryota</taxon>
        <taxon>Fungi</taxon>
        <taxon>Dikarya</taxon>
        <taxon>Basidiomycota</taxon>
        <taxon>Ustilaginomycotina</taxon>
        <taxon>Malasseziomycetes</taxon>
        <taxon>Malasseziales</taxon>
        <taxon>Malasseziaceae</taxon>
        <taxon>Malassezia</taxon>
    </lineage>
</organism>
<dbReference type="InterPro" id="IPR047139">
    <property type="entry name" value="ANKZ1/VMS1"/>
</dbReference>
<keyword evidence="5" id="KW-0677">Repeat</keyword>
<dbReference type="AlphaFoldDB" id="A0AAF0DZM2"/>
<dbReference type="Pfam" id="PF18826">
    <property type="entry name" value="bVLRF1"/>
    <property type="match status" value="1"/>
</dbReference>
<keyword evidence="8" id="KW-0040">ANK repeat</keyword>
<keyword evidence="9" id="KW-0175">Coiled coil</keyword>
<dbReference type="PANTHER" id="PTHR16036">
    <property type="entry name" value="ANKYRIN REPEAT AND ZINC FINGER DOMAIN-CONTAINING PROTEIN 1"/>
    <property type="match status" value="1"/>
</dbReference>
<feature type="active site" evidence="10">
    <location>
        <position position="403"/>
    </location>
</feature>
<reference evidence="13" key="1">
    <citation type="submission" date="2023-03" db="EMBL/GenBank/DDBJ databases">
        <title>Mating type loci evolution in Malassezia.</title>
        <authorList>
            <person name="Coelho M.A."/>
        </authorList>
    </citation>
    <scope>NUCLEOTIDE SEQUENCE</scope>
    <source>
        <strain evidence="13">CBS 7876</strain>
    </source>
</reference>
<keyword evidence="6 10" id="KW-0255">Endonuclease</keyword>
<feature type="region of interest" description="Disordered" evidence="11">
    <location>
        <begin position="69"/>
        <end position="96"/>
    </location>
</feature>
<evidence type="ECO:0000313" key="13">
    <source>
        <dbReference type="EMBL" id="WFD02919.1"/>
    </source>
</evidence>
<protein>
    <recommendedName>
        <fullName evidence="12">VLRF1 domain-containing protein</fullName>
    </recommendedName>
</protein>
<evidence type="ECO:0000256" key="4">
    <source>
        <dbReference type="ARBA" id="ARBA00022722"/>
    </source>
</evidence>
<dbReference type="GO" id="GO:0016787">
    <property type="term" value="F:hydrolase activity"/>
    <property type="evidence" value="ECO:0007669"/>
    <property type="project" value="UniProtKB-KW"/>
</dbReference>
<comment type="subcellular location">
    <subcellularLocation>
        <location evidence="1">Cytoplasm</location>
    </subcellularLocation>
</comment>